<name>A0A5M6CX89_9FLAO</name>
<reference evidence="6 7" key="1">
    <citation type="submission" date="2019-09" db="EMBL/GenBank/DDBJ databases">
        <title>Genome sequence and assembly of Flavobacterium sp.</title>
        <authorList>
            <person name="Chhetri G."/>
        </authorList>
    </citation>
    <scope>NUCLEOTIDE SEQUENCE [LARGE SCALE GENOMIC DNA]</scope>
    <source>
        <strain evidence="6 7">SNL9</strain>
    </source>
</reference>
<dbReference type="InterPro" id="IPR009057">
    <property type="entry name" value="Homeodomain-like_sf"/>
</dbReference>
<dbReference type="SMART" id="SM00342">
    <property type="entry name" value="HTH_ARAC"/>
    <property type="match status" value="1"/>
</dbReference>
<evidence type="ECO:0000313" key="7">
    <source>
        <dbReference type="Proteomes" id="UP000325141"/>
    </source>
</evidence>
<keyword evidence="2" id="KW-0238">DNA-binding</keyword>
<dbReference type="PANTHER" id="PTHR43280">
    <property type="entry name" value="ARAC-FAMILY TRANSCRIPTIONAL REGULATOR"/>
    <property type="match status" value="1"/>
</dbReference>
<feature type="domain" description="HAMP" evidence="5">
    <location>
        <begin position="11"/>
        <end position="58"/>
    </location>
</feature>
<keyword evidence="7" id="KW-1185">Reference proteome</keyword>
<dbReference type="PANTHER" id="PTHR43280:SF28">
    <property type="entry name" value="HTH-TYPE TRANSCRIPTIONAL ACTIVATOR RHAS"/>
    <property type="match status" value="1"/>
</dbReference>
<dbReference type="GO" id="GO:0007165">
    <property type="term" value="P:signal transduction"/>
    <property type="evidence" value="ECO:0007669"/>
    <property type="project" value="InterPro"/>
</dbReference>
<keyword evidence="1" id="KW-0805">Transcription regulation</keyword>
<evidence type="ECO:0000313" key="6">
    <source>
        <dbReference type="EMBL" id="KAA5537869.1"/>
    </source>
</evidence>
<accession>A0A5M6CX89</accession>
<dbReference type="PROSITE" id="PS50885">
    <property type="entry name" value="HAMP"/>
    <property type="match status" value="1"/>
</dbReference>
<proteinExistence type="predicted"/>
<feature type="domain" description="HTH araC/xylS-type" evidence="4">
    <location>
        <begin position="194"/>
        <end position="297"/>
    </location>
</feature>
<dbReference type="PROSITE" id="PS01124">
    <property type="entry name" value="HTH_ARAC_FAMILY_2"/>
    <property type="match status" value="1"/>
</dbReference>
<protein>
    <submittedName>
        <fullName evidence="6">Helix-turn-helix transcriptional regulator</fullName>
    </submittedName>
</protein>
<evidence type="ECO:0000259" key="4">
    <source>
        <dbReference type="PROSITE" id="PS01124"/>
    </source>
</evidence>
<dbReference type="GO" id="GO:0043565">
    <property type="term" value="F:sequence-specific DNA binding"/>
    <property type="evidence" value="ECO:0007669"/>
    <property type="project" value="InterPro"/>
</dbReference>
<dbReference type="SUPFAM" id="SSF46689">
    <property type="entry name" value="Homeodomain-like"/>
    <property type="match status" value="1"/>
</dbReference>
<dbReference type="Proteomes" id="UP000325141">
    <property type="component" value="Unassembled WGS sequence"/>
</dbReference>
<dbReference type="InterPro" id="IPR003660">
    <property type="entry name" value="HAMP_dom"/>
</dbReference>
<sequence length="302" mass="35448">MTFLKNVHPLIVQINEKLMEMARGDFNTFIPKSSEQGEIESIAMSVNMLSETLAHRIRQTAYSTKTNADHYFQVFHLQLDEDLVIRDFSTLSSSLLNVPANQLANASIASFLSERSYNNLCTVVKQLHSLSKETVTVSLEFQHHSLPFFYETQVQYSSYTQMFTLHLTAIRFKKFTPETDTPSKSRAEQRDYVERQIQKIHTYLCRPENSQRATLDFLSRKFFINKEILKTKFKEMYRDTVCNFHLRMRIEQSRLLVTSTKKPLKEIAATTGFNCYASFHRTFVKHHHVSPKILRKRMQKRE</sequence>
<comment type="caution">
    <text evidence="6">The sequence shown here is derived from an EMBL/GenBank/DDBJ whole genome shotgun (WGS) entry which is preliminary data.</text>
</comment>
<evidence type="ECO:0000256" key="1">
    <source>
        <dbReference type="ARBA" id="ARBA00023015"/>
    </source>
</evidence>
<organism evidence="6 7">
    <name type="scientific">Paenimyroides baculatum</name>
    <dbReference type="NCBI Taxonomy" id="2608000"/>
    <lineage>
        <taxon>Bacteria</taxon>
        <taxon>Pseudomonadati</taxon>
        <taxon>Bacteroidota</taxon>
        <taxon>Flavobacteriia</taxon>
        <taxon>Flavobacteriales</taxon>
        <taxon>Flavobacteriaceae</taxon>
        <taxon>Paenimyroides</taxon>
    </lineage>
</organism>
<evidence type="ECO:0000259" key="5">
    <source>
        <dbReference type="PROSITE" id="PS50885"/>
    </source>
</evidence>
<evidence type="ECO:0000256" key="3">
    <source>
        <dbReference type="ARBA" id="ARBA00023163"/>
    </source>
</evidence>
<dbReference type="GO" id="GO:0003700">
    <property type="term" value="F:DNA-binding transcription factor activity"/>
    <property type="evidence" value="ECO:0007669"/>
    <property type="project" value="InterPro"/>
</dbReference>
<dbReference type="RefSeq" id="WP_150010555.1">
    <property type="nucleotide sequence ID" value="NZ_VWSG01000002.1"/>
</dbReference>
<keyword evidence="3" id="KW-0804">Transcription</keyword>
<gene>
    <name evidence="6" type="ORF">F0460_04190</name>
</gene>
<dbReference type="Gene3D" id="1.10.10.60">
    <property type="entry name" value="Homeodomain-like"/>
    <property type="match status" value="1"/>
</dbReference>
<evidence type="ECO:0000256" key="2">
    <source>
        <dbReference type="ARBA" id="ARBA00023125"/>
    </source>
</evidence>
<dbReference type="AlphaFoldDB" id="A0A5M6CX89"/>
<dbReference type="GO" id="GO:0016020">
    <property type="term" value="C:membrane"/>
    <property type="evidence" value="ECO:0007669"/>
    <property type="project" value="InterPro"/>
</dbReference>
<dbReference type="InterPro" id="IPR018060">
    <property type="entry name" value="HTH_AraC"/>
</dbReference>
<dbReference type="EMBL" id="VWSG01000002">
    <property type="protein sequence ID" value="KAA5537869.1"/>
    <property type="molecule type" value="Genomic_DNA"/>
</dbReference>
<dbReference type="Pfam" id="PF12833">
    <property type="entry name" value="HTH_18"/>
    <property type="match status" value="1"/>
</dbReference>